<reference evidence="2" key="1">
    <citation type="journal article" date="2022" name="bioRxiv">
        <title>Sequencing and chromosome-scale assembly of the giantPleurodeles waltlgenome.</title>
        <authorList>
            <person name="Brown T."/>
            <person name="Elewa A."/>
            <person name="Iarovenko S."/>
            <person name="Subramanian E."/>
            <person name="Araus A.J."/>
            <person name="Petzold A."/>
            <person name="Susuki M."/>
            <person name="Suzuki K.-i.T."/>
            <person name="Hayashi T."/>
            <person name="Toyoda A."/>
            <person name="Oliveira C."/>
            <person name="Osipova E."/>
            <person name="Leigh N.D."/>
            <person name="Simon A."/>
            <person name="Yun M.H."/>
        </authorList>
    </citation>
    <scope>NUCLEOTIDE SEQUENCE</scope>
    <source>
        <strain evidence="2">20211129_DDA</strain>
        <tissue evidence="2">Liver</tissue>
    </source>
</reference>
<feature type="compositionally biased region" description="Basic and acidic residues" evidence="1">
    <location>
        <begin position="97"/>
        <end position="107"/>
    </location>
</feature>
<feature type="region of interest" description="Disordered" evidence="1">
    <location>
        <begin position="19"/>
        <end position="184"/>
    </location>
</feature>
<name>A0AAV7UUQ3_PLEWA</name>
<feature type="compositionally biased region" description="Basic and acidic residues" evidence="1">
    <location>
        <begin position="142"/>
        <end position="151"/>
    </location>
</feature>
<evidence type="ECO:0000313" key="2">
    <source>
        <dbReference type="EMBL" id="KAJ1192361.1"/>
    </source>
</evidence>
<comment type="caution">
    <text evidence="2">The sequence shown here is derived from an EMBL/GenBank/DDBJ whole genome shotgun (WGS) entry which is preliminary data.</text>
</comment>
<dbReference type="EMBL" id="JANPWB010000004">
    <property type="protein sequence ID" value="KAJ1192361.1"/>
    <property type="molecule type" value="Genomic_DNA"/>
</dbReference>
<dbReference type="Proteomes" id="UP001066276">
    <property type="component" value="Chromosome 2_2"/>
</dbReference>
<accession>A0AAV7UUQ3</accession>
<evidence type="ECO:0000256" key="1">
    <source>
        <dbReference type="SAM" id="MobiDB-lite"/>
    </source>
</evidence>
<proteinExistence type="predicted"/>
<protein>
    <submittedName>
        <fullName evidence="2">Uncharacterized protein</fullName>
    </submittedName>
</protein>
<keyword evidence="3" id="KW-1185">Reference proteome</keyword>
<sequence length="184" mass="19967">MCKVIEETKRVSRRIFAGSDHPYHRFPPSTSSGSLGLKFRGGGSASRSDVGDHLVPPDLLRSRRRGPCLVHRCPSPRSRRRPDRQAGPNWARKAGRVRGELAQHGKVEAVAPRQGRNVASAPTSVDPRWVPGPGLLRVRKKGVSDPSREGSGRALNVMRRHPPSSKAHPGRPVGLSWDGAPSPG</sequence>
<evidence type="ECO:0000313" key="3">
    <source>
        <dbReference type="Proteomes" id="UP001066276"/>
    </source>
</evidence>
<dbReference type="AlphaFoldDB" id="A0AAV7UUQ3"/>
<organism evidence="2 3">
    <name type="scientific">Pleurodeles waltl</name>
    <name type="common">Iberian ribbed newt</name>
    <dbReference type="NCBI Taxonomy" id="8319"/>
    <lineage>
        <taxon>Eukaryota</taxon>
        <taxon>Metazoa</taxon>
        <taxon>Chordata</taxon>
        <taxon>Craniata</taxon>
        <taxon>Vertebrata</taxon>
        <taxon>Euteleostomi</taxon>
        <taxon>Amphibia</taxon>
        <taxon>Batrachia</taxon>
        <taxon>Caudata</taxon>
        <taxon>Salamandroidea</taxon>
        <taxon>Salamandridae</taxon>
        <taxon>Pleurodelinae</taxon>
        <taxon>Pleurodeles</taxon>
    </lineage>
</organism>
<gene>
    <name evidence="2" type="ORF">NDU88_001671</name>
</gene>